<sequence length="228" mass="24759">MASQLDEVSKQILGTLLADFTDRQLSVNELKSGYEGPKLEALTTAVCDGDNITKVDFDIAFSDLEKAKMIKTGPMKMYDNKPGSSVVVIGFYSKREYTHLTETGYKAARLKPNKPTRVNRVVNNFTITGGQFSNVQLAAGEQVSQNMTSTTGIDQDIVSQLISILEQQGVVITDVHRDEVVNAVSEASNGNAGSAKTILQKICGSAWQEVQSTIWPIVGDLVRKSIGL</sequence>
<reference evidence="1" key="1">
    <citation type="journal article" date="2018" name="Genome Biol.">
        <title>SKESA: strategic k-mer extension for scrupulous assemblies.</title>
        <authorList>
            <person name="Souvorov A."/>
            <person name="Agarwala R."/>
            <person name="Lipman D.J."/>
        </authorList>
    </citation>
    <scope>NUCLEOTIDE SEQUENCE</scope>
    <source>
        <strain evidence="1">13-0153</strain>
    </source>
</reference>
<proteinExistence type="predicted"/>
<protein>
    <submittedName>
        <fullName evidence="1">Uncharacterized protein</fullName>
    </submittedName>
</protein>
<name>A0A729G5U9_SALHO</name>
<accession>A0A729G5U9</accession>
<organism evidence="1">
    <name type="scientific">Salmonella enterica subsp. houtenae serovar 48:z4,z32:-</name>
    <dbReference type="NCBI Taxonomy" id="2577535"/>
    <lineage>
        <taxon>Bacteria</taxon>
        <taxon>Pseudomonadati</taxon>
        <taxon>Pseudomonadota</taxon>
        <taxon>Gammaproteobacteria</taxon>
        <taxon>Enterobacterales</taxon>
        <taxon>Enterobacteriaceae</taxon>
        <taxon>Salmonella</taxon>
    </lineage>
</organism>
<comment type="caution">
    <text evidence="1">The sequence shown here is derived from an EMBL/GenBank/DDBJ whole genome shotgun (WGS) entry which is preliminary data.</text>
</comment>
<evidence type="ECO:0000313" key="1">
    <source>
        <dbReference type="EMBL" id="HAE3210497.1"/>
    </source>
</evidence>
<gene>
    <name evidence="1" type="ORF">G3451_004544</name>
</gene>
<dbReference type="EMBL" id="DAAROH010000063">
    <property type="protein sequence ID" value="HAE3210497.1"/>
    <property type="molecule type" value="Genomic_DNA"/>
</dbReference>
<dbReference type="AlphaFoldDB" id="A0A729G5U9"/>
<reference evidence="1" key="2">
    <citation type="submission" date="2018-07" db="EMBL/GenBank/DDBJ databases">
        <authorList>
            <consortium name="NCBI Pathogen Detection Project"/>
        </authorList>
    </citation>
    <scope>NUCLEOTIDE SEQUENCE</scope>
    <source>
        <strain evidence="1">13-0153</strain>
    </source>
</reference>